<dbReference type="KEGG" id="meti:DK427_20165"/>
<sequence>MLDEIARALNVTTALISEQVEADSPDGGGTSVLTEASALLQAFVKISDPEARRRCLDFVGDVAAREQVRG</sequence>
<accession>A0A2U8VX82</accession>
<dbReference type="EMBL" id="CP029551">
    <property type="protein sequence ID" value="AWN37756.1"/>
    <property type="molecule type" value="Genomic_DNA"/>
</dbReference>
<dbReference type="Proteomes" id="UP000246058">
    <property type="component" value="Chromosome"/>
</dbReference>
<gene>
    <name evidence="1" type="ORF">DK427_20165</name>
</gene>
<dbReference type="OrthoDB" id="8005552at2"/>
<reference evidence="1 2" key="1">
    <citation type="submission" date="2018-05" db="EMBL/GenBank/DDBJ databases">
        <title>Complete Genome Sequence of Methylobacterium sp. 17Sr1-43.</title>
        <authorList>
            <person name="Srinivasan S."/>
        </authorList>
    </citation>
    <scope>NUCLEOTIDE SEQUENCE [LARGE SCALE GENOMIC DNA]</scope>
    <source>
        <strain evidence="1 2">17Sr1-43</strain>
    </source>
</reference>
<dbReference type="AlphaFoldDB" id="A0A2U8VX82"/>
<name>A0A2U8VX82_9HYPH</name>
<protein>
    <submittedName>
        <fullName evidence="1">Uncharacterized protein</fullName>
    </submittedName>
</protein>
<evidence type="ECO:0000313" key="2">
    <source>
        <dbReference type="Proteomes" id="UP000246058"/>
    </source>
</evidence>
<organism evidence="1 2">
    <name type="scientific">Methylobacterium radiodurans</name>
    <dbReference type="NCBI Taxonomy" id="2202828"/>
    <lineage>
        <taxon>Bacteria</taxon>
        <taxon>Pseudomonadati</taxon>
        <taxon>Pseudomonadota</taxon>
        <taxon>Alphaproteobacteria</taxon>
        <taxon>Hyphomicrobiales</taxon>
        <taxon>Methylobacteriaceae</taxon>
        <taxon>Methylobacterium</taxon>
    </lineage>
</organism>
<evidence type="ECO:0000313" key="1">
    <source>
        <dbReference type="EMBL" id="AWN37756.1"/>
    </source>
</evidence>
<proteinExistence type="predicted"/>
<keyword evidence="2" id="KW-1185">Reference proteome</keyword>